<dbReference type="GO" id="GO:0005856">
    <property type="term" value="C:cytoskeleton"/>
    <property type="evidence" value="ECO:0007669"/>
    <property type="project" value="TreeGrafter"/>
</dbReference>
<evidence type="ECO:0000313" key="2">
    <source>
        <dbReference type="EMBL" id="PWA14186.1"/>
    </source>
</evidence>
<name>A0A315UQ10_GAMAF</name>
<protein>
    <submittedName>
        <fullName evidence="2">Uncharacterized protein</fullName>
    </submittedName>
</protein>
<gene>
    <name evidence="2" type="ORF">CCH79_00012311</name>
</gene>
<dbReference type="PANTHER" id="PTHR21580:SF28">
    <property type="entry name" value="BOREALIN N-TERMINAL DOMAIN-CONTAINING PROTEIN-RELATED"/>
    <property type="match status" value="1"/>
</dbReference>
<evidence type="ECO:0000313" key="3">
    <source>
        <dbReference type="Proteomes" id="UP000250572"/>
    </source>
</evidence>
<organism evidence="2 3">
    <name type="scientific">Gambusia affinis</name>
    <name type="common">Western mosquitofish</name>
    <name type="synonym">Heterandria affinis</name>
    <dbReference type="NCBI Taxonomy" id="33528"/>
    <lineage>
        <taxon>Eukaryota</taxon>
        <taxon>Metazoa</taxon>
        <taxon>Chordata</taxon>
        <taxon>Craniata</taxon>
        <taxon>Vertebrata</taxon>
        <taxon>Euteleostomi</taxon>
        <taxon>Actinopterygii</taxon>
        <taxon>Neopterygii</taxon>
        <taxon>Teleostei</taxon>
        <taxon>Neoteleostei</taxon>
        <taxon>Acanthomorphata</taxon>
        <taxon>Ovalentaria</taxon>
        <taxon>Atherinomorphae</taxon>
        <taxon>Cyprinodontiformes</taxon>
        <taxon>Poeciliidae</taxon>
        <taxon>Poeciliinae</taxon>
        <taxon>Gambusia</taxon>
    </lineage>
</organism>
<dbReference type="Proteomes" id="UP000250572">
    <property type="component" value="Unassembled WGS sequence"/>
</dbReference>
<feature type="non-terminal residue" evidence="2">
    <location>
        <position position="264"/>
    </location>
</feature>
<feature type="region of interest" description="Disordered" evidence="1">
    <location>
        <begin position="169"/>
        <end position="198"/>
    </location>
</feature>
<sequence>MLIRFLKAMPSDELWVGSWRPHRPRGPIAALYGSPGPKYSLPGLIGASQHDPTKCKAPMFSFGARHEEVNTNCSPGPRYLIPSNMTRKGRSKMPAFSLLGRPKQLQMSHVPGPGQYSPERSGKMTIRSAPAYSLYGRRRDRINTLSPGPATYTLPPMLGCKTAVAPSAPNYTLQGRGKSGSFHEDSNKTPSPGPAAYKVVDPSIYRQKPPQYSIKGRNFAPEENTRKPGPGAHYPEHVTFTRAKAPSFTFGLRHSQYIAPLIIN</sequence>
<comment type="caution">
    <text evidence="2">The sequence shown here is derived from an EMBL/GenBank/DDBJ whole genome shotgun (WGS) entry which is preliminary data.</text>
</comment>
<dbReference type="InterPro" id="IPR010736">
    <property type="entry name" value="SHIPPO-rpt"/>
</dbReference>
<dbReference type="STRING" id="33528.ENSGAFP00000007603"/>
<dbReference type="InterPro" id="IPR051291">
    <property type="entry name" value="CIMAP"/>
</dbReference>
<dbReference type="EMBL" id="NHOQ01002850">
    <property type="protein sequence ID" value="PWA14186.1"/>
    <property type="molecule type" value="Genomic_DNA"/>
</dbReference>
<dbReference type="PANTHER" id="PTHR21580">
    <property type="entry name" value="SHIPPO-1-RELATED"/>
    <property type="match status" value="1"/>
</dbReference>
<proteinExistence type="predicted"/>
<keyword evidence="3" id="KW-1185">Reference proteome</keyword>
<reference evidence="2 3" key="1">
    <citation type="journal article" date="2018" name="G3 (Bethesda)">
        <title>A High-Quality Reference Genome for the Invasive Mosquitofish Gambusia affinis Using a Chicago Library.</title>
        <authorList>
            <person name="Hoffberg S.L."/>
            <person name="Troendle N.J."/>
            <person name="Glenn T.C."/>
            <person name="Mahmud O."/>
            <person name="Louha S."/>
            <person name="Chalopin D."/>
            <person name="Bennetzen J.L."/>
            <person name="Mauricio R."/>
        </authorList>
    </citation>
    <scope>NUCLEOTIDE SEQUENCE [LARGE SCALE GENOMIC DNA]</scope>
    <source>
        <strain evidence="2">NE01/NJP1002.9</strain>
        <tissue evidence="2">Muscle</tissue>
    </source>
</reference>
<feature type="region of interest" description="Disordered" evidence="1">
    <location>
        <begin position="210"/>
        <end position="235"/>
    </location>
</feature>
<dbReference type="AlphaFoldDB" id="A0A315UQ10"/>
<accession>A0A315UQ10</accession>
<evidence type="ECO:0000256" key="1">
    <source>
        <dbReference type="SAM" id="MobiDB-lite"/>
    </source>
</evidence>
<dbReference type="Pfam" id="PF07004">
    <property type="entry name" value="SHIPPO-rpt"/>
    <property type="match status" value="5"/>
</dbReference>